<evidence type="ECO:0000256" key="1">
    <source>
        <dbReference type="ARBA" id="ARBA00022729"/>
    </source>
</evidence>
<name>A0A818D3C1_9BILA</name>
<dbReference type="PANTHER" id="PTHR33562:SF28">
    <property type="entry name" value="PROTEIN QUIVER"/>
    <property type="match status" value="1"/>
</dbReference>
<keyword evidence="2" id="KW-0325">Glycoprotein</keyword>
<dbReference type="GO" id="GO:0030431">
    <property type="term" value="P:sleep"/>
    <property type="evidence" value="ECO:0007669"/>
    <property type="project" value="InterPro"/>
</dbReference>
<feature type="chain" id="PRO_5032773137" description="Protein sleepless" evidence="3">
    <location>
        <begin position="27"/>
        <end position="135"/>
    </location>
</feature>
<keyword evidence="1 3" id="KW-0732">Signal</keyword>
<accession>A0A818D3C1</accession>
<proteinExistence type="predicted"/>
<dbReference type="EMBL" id="CAJNYV010001821">
    <property type="protein sequence ID" value="CAF3438153.1"/>
    <property type="molecule type" value="Genomic_DNA"/>
</dbReference>
<dbReference type="Proteomes" id="UP000663865">
    <property type="component" value="Unassembled WGS sequence"/>
</dbReference>
<dbReference type="GO" id="GO:0032222">
    <property type="term" value="P:regulation of synaptic transmission, cholinergic"/>
    <property type="evidence" value="ECO:0007669"/>
    <property type="project" value="InterPro"/>
</dbReference>
<dbReference type="PANTHER" id="PTHR33562">
    <property type="entry name" value="ATILLA, ISOFORM B-RELATED-RELATED"/>
    <property type="match status" value="1"/>
</dbReference>
<feature type="signal peptide" evidence="3">
    <location>
        <begin position="1"/>
        <end position="26"/>
    </location>
</feature>
<dbReference type="AlphaFoldDB" id="A0A818D3C1"/>
<evidence type="ECO:0008006" key="6">
    <source>
        <dbReference type="Google" id="ProtNLM"/>
    </source>
</evidence>
<reference evidence="4" key="1">
    <citation type="submission" date="2021-02" db="EMBL/GenBank/DDBJ databases">
        <authorList>
            <person name="Nowell W R."/>
        </authorList>
    </citation>
    <scope>NUCLEOTIDE SEQUENCE</scope>
</reference>
<dbReference type="Pfam" id="PF17064">
    <property type="entry name" value="QVR"/>
    <property type="match status" value="1"/>
</dbReference>
<evidence type="ECO:0000313" key="4">
    <source>
        <dbReference type="EMBL" id="CAF3438153.1"/>
    </source>
</evidence>
<evidence type="ECO:0000256" key="3">
    <source>
        <dbReference type="SAM" id="SignalP"/>
    </source>
</evidence>
<comment type="caution">
    <text evidence="4">The sequence shown here is derived from an EMBL/GenBank/DDBJ whole genome shotgun (WGS) entry which is preliminary data.</text>
</comment>
<organism evidence="4 5">
    <name type="scientific">Rotaria socialis</name>
    <dbReference type="NCBI Taxonomy" id="392032"/>
    <lineage>
        <taxon>Eukaryota</taxon>
        <taxon>Metazoa</taxon>
        <taxon>Spiralia</taxon>
        <taxon>Gnathifera</taxon>
        <taxon>Rotifera</taxon>
        <taxon>Eurotatoria</taxon>
        <taxon>Bdelloidea</taxon>
        <taxon>Philodinida</taxon>
        <taxon>Philodinidae</taxon>
        <taxon>Rotaria</taxon>
    </lineage>
</organism>
<dbReference type="InterPro" id="IPR031424">
    <property type="entry name" value="QVR-like"/>
</dbReference>
<gene>
    <name evidence="4" type="ORF">KIK155_LOCUS11401</name>
</gene>
<dbReference type="InterPro" id="IPR050975">
    <property type="entry name" value="Sleep_regulator"/>
</dbReference>
<sequence length="135" mass="14521">MQSILSMHQLFFIVVLLFIGMHHTTALQCYSCSYDIPSCNDPFNSSATGVTTVSSNTSCWKIKGFSMGMTVAVRGTGNSGNDTIDCTNNGCNARTQASITAILCCCNTDFCNTAMSMNMNIAIVLAAIILTRLQH</sequence>
<evidence type="ECO:0000313" key="5">
    <source>
        <dbReference type="Proteomes" id="UP000663865"/>
    </source>
</evidence>
<protein>
    <recommendedName>
        <fullName evidence="6">Protein sleepless</fullName>
    </recommendedName>
</protein>
<evidence type="ECO:0000256" key="2">
    <source>
        <dbReference type="ARBA" id="ARBA00023180"/>
    </source>
</evidence>